<feature type="transmembrane region" description="Helical" evidence="1">
    <location>
        <begin position="44"/>
        <end position="65"/>
    </location>
</feature>
<keyword evidence="1" id="KW-1133">Transmembrane helix</keyword>
<keyword evidence="3" id="KW-1185">Reference proteome</keyword>
<keyword evidence="1" id="KW-0812">Transmembrane</keyword>
<keyword evidence="1" id="KW-0472">Membrane</keyword>
<evidence type="ECO:0000256" key="1">
    <source>
        <dbReference type="SAM" id="Phobius"/>
    </source>
</evidence>
<reference evidence="2 3" key="1">
    <citation type="submission" date="2020-04" db="EMBL/GenBank/DDBJ databases">
        <title>Genome sequencing of novel species.</title>
        <authorList>
            <person name="Heo J."/>
            <person name="Kim S.-J."/>
            <person name="Kim J.-S."/>
            <person name="Hong S.-B."/>
            <person name="Kwon S.-W."/>
        </authorList>
    </citation>
    <scope>NUCLEOTIDE SEQUENCE [LARGE SCALE GENOMIC DNA]</scope>
    <source>
        <strain evidence="2 3">F39-2</strain>
    </source>
</reference>
<organism evidence="2 3">
    <name type="scientific">Mucilaginibacter robiniae</name>
    <dbReference type="NCBI Taxonomy" id="2728022"/>
    <lineage>
        <taxon>Bacteria</taxon>
        <taxon>Pseudomonadati</taxon>
        <taxon>Bacteroidota</taxon>
        <taxon>Sphingobacteriia</taxon>
        <taxon>Sphingobacteriales</taxon>
        <taxon>Sphingobacteriaceae</taxon>
        <taxon>Mucilaginibacter</taxon>
    </lineage>
</organism>
<name>A0A7L5DZT5_9SPHI</name>
<proteinExistence type="predicted"/>
<evidence type="ECO:0000313" key="2">
    <source>
        <dbReference type="EMBL" id="QJD95617.1"/>
    </source>
</evidence>
<accession>A0A7L5DZT5</accession>
<evidence type="ECO:0000313" key="3">
    <source>
        <dbReference type="Proteomes" id="UP000503278"/>
    </source>
</evidence>
<dbReference type="RefSeq" id="WP_169606625.1">
    <property type="nucleotide sequence ID" value="NZ_CP051682.1"/>
</dbReference>
<dbReference type="Proteomes" id="UP000503278">
    <property type="component" value="Chromosome"/>
</dbReference>
<dbReference type="KEGG" id="mrob:HH214_06900"/>
<dbReference type="AlphaFoldDB" id="A0A7L5DZT5"/>
<sequence>MSSTQGANETKYYVFLTLAIFVGMAGVFVRFLDEVWGHGFLFTSLSNIILIIGILMALRWVFIVLK</sequence>
<dbReference type="EMBL" id="CP051682">
    <property type="protein sequence ID" value="QJD95617.1"/>
    <property type="molecule type" value="Genomic_DNA"/>
</dbReference>
<protein>
    <submittedName>
        <fullName evidence="2">Uncharacterized protein</fullName>
    </submittedName>
</protein>
<gene>
    <name evidence="2" type="ORF">HH214_06900</name>
</gene>
<feature type="transmembrane region" description="Helical" evidence="1">
    <location>
        <begin position="12"/>
        <end position="32"/>
    </location>
</feature>